<proteinExistence type="inferred from homology"/>
<feature type="transmembrane region" description="Helical" evidence="9">
    <location>
        <begin position="517"/>
        <end position="538"/>
    </location>
</feature>
<dbReference type="AlphaFoldDB" id="A0A2N5VDW0"/>
<feature type="transmembrane region" description="Helical" evidence="9">
    <location>
        <begin position="466"/>
        <end position="483"/>
    </location>
</feature>
<keyword evidence="4 9" id="KW-0812">Transmembrane</keyword>
<feature type="transmembrane region" description="Helical" evidence="9">
    <location>
        <begin position="489"/>
        <end position="510"/>
    </location>
</feature>
<evidence type="ECO:0000313" key="12">
    <source>
        <dbReference type="EMBL" id="PLW48170.1"/>
    </source>
</evidence>
<keyword evidence="13" id="KW-1185">Reference proteome</keyword>
<gene>
    <name evidence="11" type="ORF">PCANC_22328</name>
    <name evidence="12" type="ORF">PCASD_03293</name>
</gene>
<feature type="transmembrane region" description="Helical" evidence="9">
    <location>
        <begin position="860"/>
        <end position="878"/>
    </location>
</feature>
<dbReference type="GO" id="GO:0005794">
    <property type="term" value="C:Golgi apparatus"/>
    <property type="evidence" value="ECO:0007669"/>
    <property type="project" value="UniProtKB-ARBA"/>
</dbReference>
<keyword evidence="7" id="KW-0325">Glycoprotein</keyword>
<evidence type="ECO:0000313" key="13">
    <source>
        <dbReference type="Proteomes" id="UP000235388"/>
    </source>
</evidence>
<dbReference type="OrthoDB" id="1932925at2759"/>
<evidence type="ECO:0000256" key="5">
    <source>
        <dbReference type="ARBA" id="ARBA00022989"/>
    </source>
</evidence>
<evidence type="ECO:0000256" key="2">
    <source>
        <dbReference type="ARBA" id="ARBA00010666"/>
    </source>
</evidence>
<comment type="subcellular location">
    <subcellularLocation>
        <location evidence="1">Membrane</location>
        <topology evidence="1">Multi-pass membrane protein</topology>
    </subcellularLocation>
</comment>
<feature type="transmembrane region" description="Helical" evidence="9">
    <location>
        <begin position="368"/>
        <end position="385"/>
    </location>
</feature>
<evidence type="ECO:0000313" key="14">
    <source>
        <dbReference type="Proteomes" id="UP000235392"/>
    </source>
</evidence>
<evidence type="ECO:0000256" key="4">
    <source>
        <dbReference type="ARBA" id="ARBA00022692"/>
    </source>
</evidence>
<accession>A0A2N5VDW0</accession>
<comment type="caution">
    <text evidence="12">The sequence shown here is derived from an EMBL/GenBank/DDBJ whole genome shotgun (WGS) entry which is preliminary data.</text>
</comment>
<keyword evidence="6 9" id="KW-0472">Membrane</keyword>
<dbReference type="GO" id="GO:0005975">
    <property type="term" value="P:carbohydrate metabolic process"/>
    <property type="evidence" value="ECO:0007669"/>
    <property type="project" value="UniProtKB-ARBA"/>
</dbReference>
<dbReference type="EMBL" id="PGCI01000025">
    <property type="protein sequence ID" value="PLW48170.1"/>
    <property type="molecule type" value="Genomic_DNA"/>
</dbReference>
<evidence type="ECO:0000256" key="7">
    <source>
        <dbReference type="ARBA" id="ARBA00023180"/>
    </source>
</evidence>
<dbReference type="Proteomes" id="UP000235388">
    <property type="component" value="Unassembled WGS sequence"/>
</dbReference>
<keyword evidence="5 9" id="KW-1133">Transmembrane helix</keyword>
<feature type="domain" description="Cas1p 10 TM acyl transferase" evidence="10">
    <location>
        <begin position="314"/>
        <end position="758"/>
    </location>
</feature>
<evidence type="ECO:0000256" key="1">
    <source>
        <dbReference type="ARBA" id="ARBA00004141"/>
    </source>
</evidence>
<evidence type="ECO:0000313" key="11">
    <source>
        <dbReference type="EMBL" id="PLW10290.1"/>
    </source>
</evidence>
<evidence type="ECO:0000256" key="9">
    <source>
        <dbReference type="SAM" id="Phobius"/>
    </source>
</evidence>
<dbReference type="Proteomes" id="UP000235392">
    <property type="component" value="Unassembled WGS sequence"/>
</dbReference>
<evidence type="ECO:0000259" key="10">
    <source>
        <dbReference type="Pfam" id="PF07779"/>
    </source>
</evidence>
<feature type="transmembrane region" description="Helical" evidence="9">
    <location>
        <begin position="16"/>
        <end position="36"/>
    </location>
</feature>
<evidence type="ECO:0000256" key="8">
    <source>
        <dbReference type="SAM" id="MobiDB-lite"/>
    </source>
</evidence>
<keyword evidence="3" id="KW-0808">Transferase</keyword>
<feature type="transmembrane region" description="Helical" evidence="9">
    <location>
        <begin position="596"/>
        <end position="612"/>
    </location>
</feature>
<reference evidence="13 14" key="1">
    <citation type="submission" date="2017-11" db="EMBL/GenBank/DDBJ databases">
        <title>De novo assembly and phasing of dikaryotic genomes from two isolates of Puccinia coronata f. sp. avenae, the causal agent of oat crown rust.</title>
        <authorList>
            <person name="Miller M.E."/>
            <person name="Zhang Y."/>
            <person name="Omidvar V."/>
            <person name="Sperschneider J."/>
            <person name="Schwessinger B."/>
            <person name="Raley C."/>
            <person name="Palmer J.M."/>
            <person name="Garnica D."/>
            <person name="Upadhyaya N."/>
            <person name="Rathjen J."/>
            <person name="Taylor J.M."/>
            <person name="Park R.F."/>
            <person name="Dodds P.N."/>
            <person name="Hirsch C.D."/>
            <person name="Kianian S.F."/>
            <person name="Figueroa M."/>
        </authorList>
    </citation>
    <scope>NUCLEOTIDE SEQUENCE [LARGE SCALE GENOMIC DNA]</scope>
    <source>
        <strain evidence="11">12NC29</strain>
        <strain evidence="12">12SD80</strain>
    </source>
</reference>
<dbReference type="EMBL" id="PGCJ01001065">
    <property type="protein sequence ID" value="PLW10290.1"/>
    <property type="molecule type" value="Genomic_DNA"/>
</dbReference>
<evidence type="ECO:0000256" key="6">
    <source>
        <dbReference type="ARBA" id="ARBA00023136"/>
    </source>
</evidence>
<dbReference type="GO" id="GO:0016740">
    <property type="term" value="F:transferase activity"/>
    <property type="evidence" value="ECO:0007669"/>
    <property type="project" value="UniProtKB-KW"/>
</dbReference>
<name>A0A2N5VDW0_9BASI</name>
<feature type="transmembrane region" description="Helical" evidence="9">
    <location>
        <begin position="331"/>
        <end position="348"/>
    </location>
</feature>
<feature type="transmembrane region" description="Helical" evidence="9">
    <location>
        <begin position="397"/>
        <end position="418"/>
    </location>
</feature>
<feature type="transmembrane region" description="Helical" evidence="9">
    <location>
        <begin position="687"/>
        <end position="707"/>
    </location>
</feature>
<dbReference type="Pfam" id="PF07779">
    <property type="entry name" value="Cas1_AcylT"/>
    <property type="match status" value="1"/>
</dbReference>
<feature type="transmembrane region" description="Helical" evidence="9">
    <location>
        <begin position="544"/>
        <end position="562"/>
    </location>
</feature>
<dbReference type="GO" id="GO:0016020">
    <property type="term" value="C:membrane"/>
    <property type="evidence" value="ECO:0007669"/>
    <property type="project" value="UniProtKB-SubCell"/>
</dbReference>
<comment type="similarity">
    <text evidence="2">Belongs to the PC-esterase family. CASD1 subfamily.</text>
</comment>
<feature type="transmembrane region" description="Helical" evidence="9">
    <location>
        <begin position="632"/>
        <end position="649"/>
    </location>
</feature>
<sequence length="929" mass="105105">MLSTLRSLTQATNLTLFHLNCSLIALLLGLATYRLFIKDWSDPYHCQALLHTGDWLDGSRHTNWQPTGCMLHTYKPKTVGQCLAGRSVVFIGDSITRVLFYGALRTMDPTITPDGQAKHSDRTLNLGGIEWRYVWDPFLNSTTWSEIYSGNYLSSLPSPTRTSKDTLATQNRPALLVVGVGLWFLGMPSGIQTWKQKIDHIFQITSPRTSQPQNQIADEIVLLPVEYPVFEKLNQDRKQKIHPNEVNELNAYLRQKQNYSPSSPIAIPTVMNLMSQKASSETEDGLHYSNKLTDLQARILFNLHCNDQILKKFPLDKTCCFQYPAPNWVQILLLIFLLVWAPLGIYIQHYPNSPLAVHSYLFPSSDRLNSMAIFGASIVLIYLSDRTSMFNKEQKQFNKLQFATLNLLALLAGIWSATTSEKGDLGLLNREQTDEWKGWMQIAILIYHYLAASQVSGIYNPIRICVASYLFMTGYGHFTYYYLKKDFSFPRILSVLVRLNLLTLVLAYVMDTDYLSYYFSPLVSMWFLIIWATMFVGHQWNDRLVFLLPKLACSALLVVGFFRADKPLALVFGFLNQVFGTEWISKEWTFRVTLDMYIVYCGMLTSLLYLKVKENKLIERDHSNRFEQIQKIAIWASLAALAWFFWFEISRPNKLVYNLYHPYISIIPISAFIILRNSTEFLRSTNSKFFVFVGQCSLETFIIQFHFWLAADTKGILKVLPFQGHRLLNLMVSTMMFIFVSHQVAQTSGTITSWLCYKPKPVASGSSAEGSALEEGLRGSAGSKPAGDPAGDAGAASSSSSASAAGQHASGYLPLSTADLDKGEEQNDRPPQDADRPLLAHASNLRAFLLAARTLYSSSLPCRAALWLAAFWILNLLTPSKVNSHGHIRQFSPPHPLVLLYLLLLRLLVIQITDFVCLAGLRWIAVPTH</sequence>
<feature type="region of interest" description="Disordered" evidence="8">
    <location>
        <begin position="774"/>
        <end position="806"/>
    </location>
</feature>
<dbReference type="PANTHER" id="PTHR13533">
    <property type="entry name" value="N-ACETYLNEURAMINATE 9-O-ACETYLTRANSFERASE"/>
    <property type="match status" value="1"/>
</dbReference>
<dbReference type="PANTHER" id="PTHR13533:SF1">
    <property type="entry name" value="N-ACETYLNEURAMINATE 9-O-ACETYLTRANSFERASE"/>
    <property type="match status" value="1"/>
</dbReference>
<feature type="transmembrane region" description="Helical" evidence="9">
    <location>
        <begin position="727"/>
        <end position="745"/>
    </location>
</feature>
<feature type="transmembrane region" description="Helical" evidence="9">
    <location>
        <begin position="898"/>
        <end position="921"/>
    </location>
</feature>
<feature type="transmembrane region" description="Helical" evidence="9">
    <location>
        <begin position="655"/>
        <end position="675"/>
    </location>
</feature>
<evidence type="ECO:0000256" key="3">
    <source>
        <dbReference type="ARBA" id="ARBA00022679"/>
    </source>
</evidence>
<dbReference type="InterPro" id="IPR012419">
    <property type="entry name" value="Cas1_AcylTrans_dom"/>
</dbReference>
<protein>
    <recommendedName>
        <fullName evidence="10">Cas1p 10 TM acyl transferase domain-containing protein</fullName>
    </recommendedName>
</protein>
<organism evidence="12 14">
    <name type="scientific">Puccinia coronata f. sp. avenae</name>
    <dbReference type="NCBI Taxonomy" id="200324"/>
    <lineage>
        <taxon>Eukaryota</taxon>
        <taxon>Fungi</taxon>
        <taxon>Dikarya</taxon>
        <taxon>Basidiomycota</taxon>
        <taxon>Pucciniomycotina</taxon>
        <taxon>Pucciniomycetes</taxon>
        <taxon>Pucciniales</taxon>
        <taxon>Pucciniaceae</taxon>
        <taxon>Puccinia</taxon>
    </lineage>
</organism>